<dbReference type="InterPro" id="IPR029472">
    <property type="entry name" value="Copia-like_N"/>
</dbReference>
<dbReference type="EMBL" id="JAJSOW010000100">
    <property type="protein sequence ID" value="KAI9185188.1"/>
    <property type="molecule type" value="Genomic_DNA"/>
</dbReference>
<sequence>MPAYNRPAPPPGCRRPADHRTTAKVKVGSDDPFFIHHSDNPIAILVSPKLSGDNYNTWLQSISRALQAKNKLGCVDGTITPPTDLVEKSKWSRCDDLVASWVFNSVTPEIHGSFLYADSVHDIWRDLRDRFAQTNAPKIYQLK</sequence>
<proteinExistence type="predicted"/>
<evidence type="ECO:0000313" key="3">
    <source>
        <dbReference type="EMBL" id="KAI9185188.1"/>
    </source>
</evidence>
<evidence type="ECO:0000259" key="2">
    <source>
        <dbReference type="Pfam" id="PF14244"/>
    </source>
</evidence>
<comment type="caution">
    <text evidence="3">The sequence shown here is derived from an EMBL/GenBank/DDBJ whole genome shotgun (WGS) entry which is preliminary data.</text>
</comment>
<keyword evidence="4" id="KW-1185">Reference proteome</keyword>
<reference evidence="3" key="2">
    <citation type="submission" date="2023-02" db="EMBL/GenBank/DDBJ databases">
        <authorList>
            <person name="Swenson N.G."/>
            <person name="Wegrzyn J.L."/>
            <person name="Mcevoy S.L."/>
        </authorList>
    </citation>
    <scope>NUCLEOTIDE SEQUENCE</scope>
    <source>
        <strain evidence="3">91603</strain>
        <tissue evidence="3">Leaf</tissue>
    </source>
</reference>
<name>A0AAD5J438_ACENE</name>
<dbReference type="PANTHER" id="PTHR37610">
    <property type="entry name" value="CCHC-TYPE DOMAIN-CONTAINING PROTEIN"/>
    <property type="match status" value="1"/>
</dbReference>
<accession>A0AAD5J438</accession>
<protein>
    <recommendedName>
        <fullName evidence="2">Retrotransposon Copia-like N-terminal domain-containing protein</fullName>
    </recommendedName>
</protein>
<reference evidence="3" key="1">
    <citation type="journal article" date="2022" name="Plant J.">
        <title>Strategies of tolerance reflected in two North American maple genomes.</title>
        <authorList>
            <person name="McEvoy S.L."/>
            <person name="Sezen U.U."/>
            <person name="Trouern-Trend A."/>
            <person name="McMahon S.M."/>
            <person name="Schaberg P.G."/>
            <person name="Yang J."/>
            <person name="Wegrzyn J.L."/>
            <person name="Swenson N.G."/>
        </authorList>
    </citation>
    <scope>NUCLEOTIDE SEQUENCE</scope>
    <source>
        <strain evidence="3">91603</strain>
    </source>
</reference>
<gene>
    <name evidence="3" type="ORF">LWI28_005117</name>
</gene>
<organism evidence="3 4">
    <name type="scientific">Acer negundo</name>
    <name type="common">Box elder</name>
    <dbReference type="NCBI Taxonomy" id="4023"/>
    <lineage>
        <taxon>Eukaryota</taxon>
        <taxon>Viridiplantae</taxon>
        <taxon>Streptophyta</taxon>
        <taxon>Embryophyta</taxon>
        <taxon>Tracheophyta</taxon>
        <taxon>Spermatophyta</taxon>
        <taxon>Magnoliopsida</taxon>
        <taxon>eudicotyledons</taxon>
        <taxon>Gunneridae</taxon>
        <taxon>Pentapetalae</taxon>
        <taxon>rosids</taxon>
        <taxon>malvids</taxon>
        <taxon>Sapindales</taxon>
        <taxon>Sapindaceae</taxon>
        <taxon>Hippocastanoideae</taxon>
        <taxon>Acereae</taxon>
        <taxon>Acer</taxon>
    </lineage>
</organism>
<evidence type="ECO:0000256" key="1">
    <source>
        <dbReference type="SAM" id="MobiDB-lite"/>
    </source>
</evidence>
<feature type="region of interest" description="Disordered" evidence="1">
    <location>
        <begin position="1"/>
        <end position="20"/>
    </location>
</feature>
<dbReference type="Pfam" id="PF14244">
    <property type="entry name" value="Retrotran_gag_3"/>
    <property type="match status" value="1"/>
</dbReference>
<dbReference type="AlphaFoldDB" id="A0AAD5J438"/>
<evidence type="ECO:0000313" key="4">
    <source>
        <dbReference type="Proteomes" id="UP001064489"/>
    </source>
</evidence>
<dbReference type="Proteomes" id="UP001064489">
    <property type="component" value="Chromosome 3"/>
</dbReference>
<dbReference type="PANTHER" id="PTHR37610:SF100">
    <property type="entry name" value="COPIA-LIKE POLYPROTEIN_RETROTRANSPOSON"/>
    <property type="match status" value="1"/>
</dbReference>
<feature type="domain" description="Retrotransposon Copia-like N-terminal" evidence="2">
    <location>
        <begin position="36"/>
        <end position="82"/>
    </location>
</feature>